<sequence>MLAFLYLILLPNLEPQTIHGQIIDQKGNPLHGVRISMNHSRTISDTKGHFTINNVSEIGNIRFSAIGYSTYTQTIHAHLKDMKVIMKEQIPEIRQQP</sequence>
<dbReference type="Gene3D" id="2.60.40.1120">
    <property type="entry name" value="Carboxypeptidase-like, regulatory domain"/>
    <property type="match status" value="1"/>
</dbReference>
<comment type="caution">
    <text evidence="1">The sequence shown here is derived from an EMBL/GenBank/DDBJ whole genome shotgun (WGS) entry which is preliminary data.</text>
</comment>
<protein>
    <submittedName>
        <fullName evidence="1">Carboxypeptidase regulatory-like domain-containing protein</fullName>
    </submittedName>
</protein>
<dbReference type="Proteomes" id="UP001321186">
    <property type="component" value="Unassembled WGS sequence"/>
</dbReference>
<dbReference type="SUPFAM" id="SSF49464">
    <property type="entry name" value="Carboxypeptidase regulatory domain-like"/>
    <property type="match status" value="1"/>
</dbReference>
<dbReference type="Pfam" id="PF13715">
    <property type="entry name" value="CarbopepD_reg_2"/>
    <property type="match status" value="1"/>
</dbReference>
<dbReference type="InterPro" id="IPR008969">
    <property type="entry name" value="CarboxyPept-like_regulatory"/>
</dbReference>
<reference evidence="1 2" key="1">
    <citation type="submission" date="2020-03" db="EMBL/GenBank/DDBJ databases">
        <authorList>
            <person name="Pitt A."/>
            <person name="Hahn M.W."/>
        </authorList>
    </citation>
    <scope>NUCLEOTIDE SEQUENCE [LARGE SCALE GENOMIC DNA]</scope>
    <source>
        <strain evidence="1 2">5A-MARBSE</strain>
    </source>
</reference>
<dbReference type="RefSeq" id="WP_269009804.1">
    <property type="nucleotide sequence ID" value="NZ_JAANOH010000002.1"/>
</dbReference>
<evidence type="ECO:0000313" key="2">
    <source>
        <dbReference type="Proteomes" id="UP001321186"/>
    </source>
</evidence>
<evidence type="ECO:0000313" key="1">
    <source>
        <dbReference type="EMBL" id="MCZ2474879.1"/>
    </source>
</evidence>
<keyword evidence="2" id="KW-1185">Reference proteome</keyword>
<organism evidence="1 2">
    <name type="scientific">Aquirufa ecclesiirivi</name>
    <dbReference type="NCBI Taxonomy" id="2715124"/>
    <lineage>
        <taxon>Bacteria</taxon>
        <taxon>Pseudomonadati</taxon>
        <taxon>Bacteroidota</taxon>
        <taxon>Cytophagia</taxon>
        <taxon>Cytophagales</taxon>
        <taxon>Flectobacillaceae</taxon>
        <taxon>Aquirufa</taxon>
    </lineage>
</organism>
<proteinExistence type="predicted"/>
<gene>
    <name evidence="1" type="ORF">G9H61_05450</name>
</gene>
<dbReference type="EMBL" id="JAANOH010000002">
    <property type="protein sequence ID" value="MCZ2474879.1"/>
    <property type="molecule type" value="Genomic_DNA"/>
</dbReference>
<accession>A0ABT4JF32</accession>
<name>A0ABT4JF32_9BACT</name>